<evidence type="ECO:0000313" key="1">
    <source>
        <dbReference type="EMBL" id="CEG43582.1"/>
    </source>
</evidence>
<proteinExistence type="predicted"/>
<dbReference type="EMBL" id="CCYD01000667">
    <property type="protein sequence ID" value="CEG43582.1"/>
    <property type="molecule type" value="Genomic_DNA"/>
</dbReference>
<dbReference type="GeneID" id="36408829"/>
<name>A0A0P1AQP9_PLAHL</name>
<dbReference type="AlphaFoldDB" id="A0A0P1AQP9"/>
<evidence type="ECO:0000313" key="2">
    <source>
        <dbReference type="Proteomes" id="UP000054928"/>
    </source>
</evidence>
<reference evidence="2" key="1">
    <citation type="submission" date="2014-09" db="EMBL/GenBank/DDBJ databases">
        <authorList>
            <person name="Sharma Rahul"/>
            <person name="Thines Marco"/>
        </authorList>
    </citation>
    <scope>NUCLEOTIDE SEQUENCE [LARGE SCALE GENOMIC DNA]</scope>
</reference>
<dbReference type="RefSeq" id="XP_024579951.1">
    <property type="nucleotide sequence ID" value="XM_024729589.1"/>
</dbReference>
<keyword evidence="2" id="KW-1185">Reference proteome</keyword>
<accession>A0A0P1AQP9</accession>
<organism evidence="1 2">
    <name type="scientific">Plasmopara halstedii</name>
    <name type="common">Downy mildew of sunflower</name>
    <dbReference type="NCBI Taxonomy" id="4781"/>
    <lineage>
        <taxon>Eukaryota</taxon>
        <taxon>Sar</taxon>
        <taxon>Stramenopiles</taxon>
        <taxon>Oomycota</taxon>
        <taxon>Peronosporomycetes</taxon>
        <taxon>Peronosporales</taxon>
        <taxon>Peronosporaceae</taxon>
        <taxon>Plasmopara</taxon>
    </lineage>
</organism>
<sequence length="74" mass="8595">MIAEATVMFLDQRASDSLRSVYNFTEENAVKSLPVLIIIHEDKTSSRLCVIFLLKRICLSKPIFRNRKYMGCRN</sequence>
<dbReference type="Proteomes" id="UP000054928">
    <property type="component" value="Unassembled WGS sequence"/>
</dbReference>
<protein>
    <submittedName>
        <fullName evidence="1">Uncharacterized protein</fullName>
    </submittedName>
</protein>